<evidence type="ECO:0000256" key="1">
    <source>
        <dbReference type="SAM" id="MobiDB-lite"/>
    </source>
</evidence>
<proteinExistence type="predicted"/>
<feature type="compositionally biased region" description="Basic and acidic residues" evidence="1">
    <location>
        <begin position="18"/>
        <end position="41"/>
    </location>
</feature>
<accession>A0A1Y0T2A3</accession>
<evidence type="ECO:0000313" key="2">
    <source>
        <dbReference type="EMBL" id="ARV76987.1"/>
    </source>
</evidence>
<organism evidence="2 3">
    <name type="scientific">Pseudomonas phage Phabio</name>
    <dbReference type="NCBI Taxonomy" id="2006668"/>
    <lineage>
        <taxon>Viruses</taxon>
        <taxon>Duplodnaviria</taxon>
        <taxon>Heunggongvirae</taxon>
        <taxon>Uroviricota</taxon>
        <taxon>Caudoviricetes</taxon>
        <taxon>Chimalliviridae</taxon>
        <taxon>Phabiovirus</taxon>
        <taxon>Phabiovirus phabio</taxon>
    </lineage>
</organism>
<reference evidence="2 3" key="1">
    <citation type="submission" date="2017-05" db="EMBL/GenBank/DDBJ databases">
        <authorList>
            <person name="Song R."/>
            <person name="Chenine A.L."/>
            <person name="Ruprecht R.M."/>
        </authorList>
    </citation>
    <scope>NUCLEOTIDE SEQUENCE [LARGE SCALE GENOMIC DNA]</scope>
</reference>
<name>A0A1Y0T2A3_9CAUD</name>
<dbReference type="Proteomes" id="UP000225448">
    <property type="component" value="Segment"/>
</dbReference>
<sequence>MIIMPEMLRRARPIEEFRKDRSKCKEDSGERTNTKLHDQPFYHRGKQGKMRKF</sequence>
<evidence type="ECO:0000313" key="3">
    <source>
        <dbReference type="Proteomes" id="UP000225448"/>
    </source>
</evidence>
<protein>
    <submittedName>
        <fullName evidence="2">Uncharacterized protein</fullName>
    </submittedName>
</protein>
<keyword evidence="3" id="KW-1185">Reference proteome</keyword>
<dbReference type="EMBL" id="MF042360">
    <property type="protein sequence ID" value="ARV76987.1"/>
    <property type="molecule type" value="Genomic_DNA"/>
</dbReference>
<feature type="region of interest" description="Disordered" evidence="1">
    <location>
        <begin position="18"/>
        <end position="53"/>
    </location>
</feature>
<feature type="compositionally biased region" description="Basic residues" evidence="1">
    <location>
        <begin position="43"/>
        <end position="53"/>
    </location>
</feature>
<gene>
    <name evidence="2" type="ORF">PHABIO_356</name>
</gene>